<dbReference type="InterPro" id="IPR018062">
    <property type="entry name" value="HTH_AraC-typ_CS"/>
</dbReference>
<evidence type="ECO:0000259" key="4">
    <source>
        <dbReference type="PROSITE" id="PS01124"/>
    </source>
</evidence>
<dbReference type="Proteomes" id="UP000275199">
    <property type="component" value="Unassembled WGS sequence"/>
</dbReference>
<dbReference type="PANTHER" id="PTHR47894">
    <property type="entry name" value="HTH-TYPE TRANSCRIPTIONAL REGULATOR GADX"/>
    <property type="match status" value="1"/>
</dbReference>
<dbReference type="EMBL" id="RKKU01000017">
    <property type="protein sequence ID" value="ROZ83159.1"/>
    <property type="molecule type" value="Genomic_DNA"/>
</dbReference>
<dbReference type="PROSITE" id="PS01124">
    <property type="entry name" value="HTH_ARAC_FAMILY_2"/>
    <property type="match status" value="1"/>
</dbReference>
<dbReference type="InterPro" id="IPR009057">
    <property type="entry name" value="Homeodomain-like_sf"/>
</dbReference>
<feature type="domain" description="HTH araC/xylS-type" evidence="4">
    <location>
        <begin position="255"/>
        <end position="353"/>
    </location>
</feature>
<sequence>MCLITIIKLRRLLLMNPELHPLPSERVHERALWAQGIAQSLEHYDKSIKDLPADLRVHCKQADLSLTHISQTDINRLWTAAARLSKDDCFGLRMGQQHNCNTLSLLCLAAASSETLGDAIQRIIRFMPVFSSQVQLYSVEDDQYLTLYFQPKGAPHPMHMEALMSQCNRIWEALGIGKASLMLETRLTSEHDKSRSLCEAILGGTVRLGSKRQSVRIHRRLLSSRLPNADAFLRKRLDSSLEDMLSDLPNVDFAEQVKQRIRVLVSERTVSEELVSTPFNMSPRHLRRKLSETQTTYEKLLDEVRMELAVRLIKEGKLNLGRIAFELGFLDPSSFTRAFRRWTGMSPTTFRSQFNQAALPS</sequence>
<evidence type="ECO:0000313" key="6">
    <source>
        <dbReference type="Proteomes" id="UP000275199"/>
    </source>
</evidence>
<dbReference type="Gene3D" id="1.10.10.60">
    <property type="entry name" value="Homeodomain-like"/>
    <property type="match status" value="1"/>
</dbReference>
<evidence type="ECO:0000256" key="3">
    <source>
        <dbReference type="ARBA" id="ARBA00023163"/>
    </source>
</evidence>
<reference evidence="5 6" key="1">
    <citation type="submission" date="2018-11" db="EMBL/GenBank/DDBJ databases">
        <authorList>
            <person name="Jang G.I."/>
            <person name="Hwang C.Y."/>
        </authorList>
    </citation>
    <scope>NUCLEOTIDE SEQUENCE [LARGE SCALE GENOMIC DNA]</scope>
    <source>
        <strain evidence="5 6">SSM26</strain>
    </source>
</reference>
<accession>A0ABX9XKC7</accession>
<evidence type="ECO:0000313" key="5">
    <source>
        <dbReference type="EMBL" id="ROZ83159.1"/>
    </source>
</evidence>
<dbReference type="PANTHER" id="PTHR47894:SF4">
    <property type="entry name" value="HTH-TYPE TRANSCRIPTIONAL REGULATOR GADX"/>
    <property type="match status" value="1"/>
</dbReference>
<dbReference type="PROSITE" id="PS00041">
    <property type="entry name" value="HTH_ARAC_FAMILY_1"/>
    <property type="match status" value="1"/>
</dbReference>
<dbReference type="InterPro" id="IPR018060">
    <property type="entry name" value="HTH_AraC"/>
</dbReference>
<dbReference type="SMART" id="SM00342">
    <property type="entry name" value="HTH_ARAC"/>
    <property type="match status" value="1"/>
</dbReference>
<comment type="caution">
    <text evidence="5">The sequence shown here is derived from an EMBL/GenBank/DDBJ whole genome shotgun (WGS) entry which is preliminary data.</text>
</comment>
<dbReference type="PRINTS" id="PR00032">
    <property type="entry name" value="HTHARAC"/>
</dbReference>
<evidence type="ECO:0000256" key="2">
    <source>
        <dbReference type="ARBA" id="ARBA00023125"/>
    </source>
</evidence>
<keyword evidence="2" id="KW-0238">DNA-binding</keyword>
<keyword evidence="6" id="KW-1185">Reference proteome</keyword>
<organism evidence="5 6">
    <name type="scientific">Pseudomonas neustonica</name>
    <dbReference type="NCBI Taxonomy" id="2487346"/>
    <lineage>
        <taxon>Bacteria</taxon>
        <taxon>Pseudomonadati</taxon>
        <taxon>Pseudomonadota</taxon>
        <taxon>Gammaproteobacteria</taxon>
        <taxon>Pseudomonadales</taxon>
        <taxon>Pseudomonadaceae</taxon>
        <taxon>Pseudomonas</taxon>
    </lineage>
</organism>
<dbReference type="Pfam" id="PF12833">
    <property type="entry name" value="HTH_18"/>
    <property type="match status" value="1"/>
</dbReference>
<dbReference type="InterPro" id="IPR032687">
    <property type="entry name" value="AraC-type_N"/>
</dbReference>
<name>A0ABX9XKC7_9PSED</name>
<gene>
    <name evidence="5" type="ORF">EF096_13480</name>
</gene>
<dbReference type="InterPro" id="IPR020449">
    <property type="entry name" value="Tscrpt_reg_AraC-type_HTH"/>
</dbReference>
<dbReference type="Pfam" id="PF12625">
    <property type="entry name" value="Arabinose_bd"/>
    <property type="match status" value="1"/>
</dbReference>
<keyword evidence="1" id="KW-0805">Transcription regulation</keyword>
<dbReference type="SUPFAM" id="SSF46689">
    <property type="entry name" value="Homeodomain-like"/>
    <property type="match status" value="1"/>
</dbReference>
<evidence type="ECO:0000256" key="1">
    <source>
        <dbReference type="ARBA" id="ARBA00023015"/>
    </source>
</evidence>
<proteinExistence type="predicted"/>
<keyword evidence="3" id="KW-0804">Transcription</keyword>
<protein>
    <submittedName>
        <fullName evidence="5">AraC family transcriptional regulator</fullName>
    </submittedName>
</protein>